<reference evidence="1 2" key="1">
    <citation type="submission" date="2018-09" db="EMBL/GenBank/DDBJ databases">
        <title>Genome sequencing of strain 6GH32-13.</title>
        <authorList>
            <person name="Weon H.-Y."/>
            <person name="Heo J."/>
            <person name="Kwon S.-W."/>
        </authorList>
    </citation>
    <scope>NUCLEOTIDE SEQUENCE [LARGE SCALE GENOMIC DNA]</scope>
    <source>
        <strain evidence="1 2">5GH32-13</strain>
    </source>
</reference>
<dbReference type="SUPFAM" id="SSF55874">
    <property type="entry name" value="ATPase domain of HSP90 chaperone/DNA topoisomerase II/histidine kinase"/>
    <property type="match status" value="1"/>
</dbReference>
<protein>
    <recommendedName>
        <fullName evidence="3">ATP-binding protein</fullName>
    </recommendedName>
</protein>
<evidence type="ECO:0008006" key="3">
    <source>
        <dbReference type="Google" id="ProtNLM"/>
    </source>
</evidence>
<dbReference type="Proteomes" id="UP000263900">
    <property type="component" value="Chromosome"/>
</dbReference>
<accession>A0A3B7MNA3</accession>
<dbReference type="Gene3D" id="3.30.565.10">
    <property type="entry name" value="Histidine kinase-like ATPase, C-terminal domain"/>
    <property type="match status" value="1"/>
</dbReference>
<gene>
    <name evidence="1" type="ORF">D3H65_12660</name>
</gene>
<keyword evidence="2" id="KW-1185">Reference proteome</keyword>
<dbReference type="Pfam" id="PF13589">
    <property type="entry name" value="HATPase_c_3"/>
    <property type="match status" value="1"/>
</dbReference>
<dbReference type="InterPro" id="IPR036890">
    <property type="entry name" value="HATPase_C_sf"/>
</dbReference>
<sequence>MEDNLPTMAPAPPQNKSTIAVAGEHIQNIQVKFSPQFMSLLSEHLYSSPNKAFEELVTNSWDAEASRVYVSLPDSPSHTNASIAILDNGNSMDIDGFQQLWTVAESDKRTSHTKSGRKKIGKFGVGKLSTYVLCNELTYICKAADGVIRIVTMDYRQIDEATDKHLDKLPLSVRHIPNESALESILESYAGGKAAFQLIKDGIPKINVRNDSVNEFGGADPILQQNSDTWTLAILTSLKPKGQAIKKGWVRYMLSTALPLGASLAIQVNEEPVESSKYETPISQSWQIGSKLPFDTISGTNGNALSITRNEKPYPHIQVPGLGEVTGTITLFKENLSGRKSDHMGVSHGFFVNVLGRVVNYEDNQFKLPNLNHGVFARLRVAIRVDELDEHISVNRETLAEGNKVKLVRNLLHEIFNMARREESNQQDATFKALAQTRKDNLEGLPLTPLANVISKSFTEASIPPSIIDLEVRPDTGNLINEWLKNTKYGTIDTLGNIEFQEKDPKDLLSKYDVKERKIIINKNHPFAVANSTTKEQNQLLQDILTAQLIADSYLLSSGLPMEACNDYFMHRDRSQRLIAQIRRNSAPSIIHALDEWKDQAKPFEEIVGDALEYLGLQVTRMGQKGQPEGVATAYLSPIADQQNFTYKLTYDTKATKHNAVQTGNVHAAGLSRHKRDHNANYTLVVAPAFQEGALEKEMENNQITPMTARTLAKLLSICIGFGPINLNQLQELFKLYDPGKVDKWVNDLGAEMEQRSQVNLPLLAKTLTQLMTPETPDVFTCSTIAQKYRDLSGQKGHPSALQIKHVFQGLNMLIPSIVSTDPNSDRIFIFNTPERMIDEIRRHTNIIPESLKLGAIKE</sequence>
<dbReference type="KEGG" id="pseg:D3H65_12660"/>
<evidence type="ECO:0000313" key="1">
    <source>
        <dbReference type="EMBL" id="AXY74783.1"/>
    </source>
</evidence>
<proteinExistence type="predicted"/>
<organism evidence="1 2">
    <name type="scientific">Paraflavitalea soli</name>
    <dbReference type="NCBI Taxonomy" id="2315862"/>
    <lineage>
        <taxon>Bacteria</taxon>
        <taxon>Pseudomonadati</taxon>
        <taxon>Bacteroidota</taxon>
        <taxon>Chitinophagia</taxon>
        <taxon>Chitinophagales</taxon>
        <taxon>Chitinophagaceae</taxon>
        <taxon>Paraflavitalea</taxon>
    </lineage>
</organism>
<dbReference type="OrthoDB" id="9802640at2"/>
<dbReference type="AlphaFoldDB" id="A0A3B7MNA3"/>
<dbReference type="EMBL" id="CP032157">
    <property type="protein sequence ID" value="AXY74783.1"/>
    <property type="molecule type" value="Genomic_DNA"/>
</dbReference>
<evidence type="ECO:0000313" key="2">
    <source>
        <dbReference type="Proteomes" id="UP000263900"/>
    </source>
</evidence>
<name>A0A3B7MNA3_9BACT</name>